<dbReference type="AlphaFoldDB" id="A0A410WU60"/>
<keyword evidence="4" id="KW-1185">Reference proteome</keyword>
<sequence>MDANLHIPQGDDTILVEMTVKEAMALSGQKFHSDHKVETEAIKKVKKSLENRLISGVSQ</sequence>
<evidence type="ECO:0000313" key="3">
    <source>
        <dbReference type="Proteomes" id="UP000288943"/>
    </source>
</evidence>
<evidence type="ECO:0000313" key="1">
    <source>
        <dbReference type="EMBL" id="MCY9595074.1"/>
    </source>
</evidence>
<proteinExistence type="predicted"/>
<dbReference type="GeneID" id="95375096"/>
<reference evidence="2 3" key="1">
    <citation type="submission" date="2018-01" db="EMBL/GenBank/DDBJ databases">
        <title>The whole genome sequencing and assembly of Paenibacillus chitinolyticus KCCM 41400 strain.</title>
        <authorList>
            <person name="Kim J.-Y."/>
            <person name="Park M.-K."/>
            <person name="Lee Y.-J."/>
            <person name="Yi H."/>
            <person name="Bahn Y.-S."/>
            <person name="Kim J.F."/>
            <person name="Lee D.-W."/>
        </authorList>
    </citation>
    <scope>NUCLEOTIDE SEQUENCE [LARGE SCALE GENOMIC DNA]</scope>
    <source>
        <strain evidence="2 3">KCCM 41400</strain>
    </source>
</reference>
<name>A0A410WU60_9BACL</name>
<evidence type="ECO:0000313" key="2">
    <source>
        <dbReference type="EMBL" id="QAV17939.1"/>
    </source>
</evidence>
<reference evidence="1 4" key="2">
    <citation type="submission" date="2022-05" db="EMBL/GenBank/DDBJ databases">
        <title>Genome Sequencing of Bee-Associated Microbes.</title>
        <authorList>
            <person name="Dunlap C."/>
        </authorList>
    </citation>
    <scope>NUCLEOTIDE SEQUENCE [LARGE SCALE GENOMIC DNA]</scope>
    <source>
        <strain evidence="1 4">NRRL B-23120</strain>
    </source>
</reference>
<protein>
    <submittedName>
        <fullName evidence="2">Uncharacterized protein</fullName>
    </submittedName>
</protein>
<dbReference type="EMBL" id="CP026520">
    <property type="protein sequence ID" value="QAV17939.1"/>
    <property type="molecule type" value="Genomic_DNA"/>
</dbReference>
<accession>A0A410WU60</accession>
<organism evidence="2 3">
    <name type="scientific">Paenibacillus chitinolyticus</name>
    <dbReference type="NCBI Taxonomy" id="79263"/>
    <lineage>
        <taxon>Bacteria</taxon>
        <taxon>Bacillati</taxon>
        <taxon>Bacillota</taxon>
        <taxon>Bacilli</taxon>
        <taxon>Bacillales</taxon>
        <taxon>Paenibacillaceae</taxon>
        <taxon>Paenibacillus</taxon>
    </lineage>
</organism>
<dbReference type="Proteomes" id="UP001527202">
    <property type="component" value="Unassembled WGS sequence"/>
</dbReference>
<dbReference type="EMBL" id="JAMDMJ010000004">
    <property type="protein sequence ID" value="MCY9595074.1"/>
    <property type="molecule type" value="Genomic_DNA"/>
</dbReference>
<dbReference type="RefSeq" id="WP_042230914.1">
    <property type="nucleotide sequence ID" value="NZ_BQWH01000001.1"/>
</dbReference>
<dbReference type="KEGG" id="pchi:PC41400_09780"/>
<gene>
    <name evidence="1" type="ORF">M5X16_04695</name>
    <name evidence="2" type="ORF">PC41400_09780</name>
</gene>
<dbReference type="Proteomes" id="UP000288943">
    <property type="component" value="Chromosome"/>
</dbReference>
<dbReference type="OrthoDB" id="2627068at2"/>
<evidence type="ECO:0000313" key="4">
    <source>
        <dbReference type="Proteomes" id="UP001527202"/>
    </source>
</evidence>